<reference evidence="1" key="1">
    <citation type="journal article" date="2014" name="Front. Microbiol.">
        <title>High frequency of phylogenetically diverse reductive dehalogenase-homologous genes in deep subseafloor sedimentary metagenomes.</title>
        <authorList>
            <person name="Kawai M."/>
            <person name="Futagami T."/>
            <person name="Toyoda A."/>
            <person name="Takaki Y."/>
            <person name="Nishi S."/>
            <person name="Hori S."/>
            <person name="Arai W."/>
            <person name="Tsubouchi T."/>
            <person name="Morono Y."/>
            <person name="Uchiyama I."/>
            <person name="Ito T."/>
            <person name="Fujiyama A."/>
            <person name="Inagaki F."/>
            <person name="Takami H."/>
        </authorList>
    </citation>
    <scope>NUCLEOTIDE SEQUENCE</scope>
    <source>
        <strain evidence="1">Expedition CK06-06</strain>
    </source>
</reference>
<dbReference type="AlphaFoldDB" id="X1B5S2"/>
<gene>
    <name evidence="1" type="ORF">S01H4_48137</name>
</gene>
<feature type="non-terminal residue" evidence="1">
    <location>
        <position position="39"/>
    </location>
</feature>
<name>X1B5S2_9ZZZZ</name>
<dbReference type="EMBL" id="BART01027102">
    <property type="protein sequence ID" value="GAG90435.1"/>
    <property type="molecule type" value="Genomic_DNA"/>
</dbReference>
<protein>
    <submittedName>
        <fullName evidence="1">Uncharacterized protein</fullName>
    </submittedName>
</protein>
<organism evidence="1">
    <name type="scientific">marine sediment metagenome</name>
    <dbReference type="NCBI Taxonomy" id="412755"/>
    <lineage>
        <taxon>unclassified sequences</taxon>
        <taxon>metagenomes</taxon>
        <taxon>ecological metagenomes</taxon>
    </lineage>
</organism>
<accession>X1B5S2</accession>
<evidence type="ECO:0000313" key="1">
    <source>
        <dbReference type="EMBL" id="GAG90435.1"/>
    </source>
</evidence>
<proteinExistence type="predicted"/>
<sequence length="39" mass="4248">MNKAPQVPSRIKHWFGYITPAVRLSDAASEQPAIIGIPS</sequence>
<comment type="caution">
    <text evidence="1">The sequence shown here is derived from an EMBL/GenBank/DDBJ whole genome shotgun (WGS) entry which is preliminary data.</text>
</comment>